<dbReference type="Pfam" id="PF00226">
    <property type="entry name" value="DnaJ"/>
    <property type="match status" value="1"/>
</dbReference>
<dbReference type="PROSITE" id="PS00636">
    <property type="entry name" value="DNAJ_1"/>
    <property type="match status" value="1"/>
</dbReference>
<dbReference type="InterPro" id="IPR002939">
    <property type="entry name" value="DnaJ_C"/>
</dbReference>
<dbReference type="InterPro" id="IPR001623">
    <property type="entry name" value="DnaJ_domain"/>
</dbReference>
<keyword evidence="5" id="KW-0143">Chaperone</keyword>
<dbReference type="CDD" id="cd06257">
    <property type="entry name" value="DnaJ"/>
    <property type="match status" value="1"/>
</dbReference>
<evidence type="ECO:0000256" key="5">
    <source>
        <dbReference type="ARBA" id="ARBA00023186"/>
    </source>
</evidence>
<evidence type="ECO:0000259" key="8">
    <source>
        <dbReference type="PROSITE" id="PS50076"/>
    </source>
</evidence>
<keyword evidence="7" id="KW-0732">Signal</keyword>
<dbReference type="GO" id="GO:0051082">
    <property type="term" value="F:unfolded protein binding"/>
    <property type="evidence" value="ECO:0007669"/>
    <property type="project" value="InterPro"/>
</dbReference>
<keyword evidence="3 6" id="KW-0863">Zinc-finger</keyword>
<feature type="domain" description="CR-type" evidence="9">
    <location>
        <begin position="172"/>
        <end position="255"/>
    </location>
</feature>
<proteinExistence type="predicted"/>
<dbReference type="OrthoDB" id="550424at2759"/>
<dbReference type="Gene3D" id="1.10.287.110">
    <property type="entry name" value="DnaJ domain"/>
    <property type="match status" value="1"/>
</dbReference>
<dbReference type="FunFam" id="2.60.260.20:FF:000013">
    <property type="entry name" value="DnaJ subfamily B member 11"/>
    <property type="match status" value="1"/>
</dbReference>
<dbReference type="PROSITE" id="PS50076">
    <property type="entry name" value="DNAJ_2"/>
    <property type="match status" value="1"/>
</dbReference>
<dbReference type="AlphaFoldDB" id="S9TT59"/>
<dbReference type="GO" id="GO:0006457">
    <property type="term" value="P:protein folding"/>
    <property type="evidence" value="ECO:0007669"/>
    <property type="project" value="InterPro"/>
</dbReference>
<sequence length="393" mass="42993">MSLRVGRSAGRALLVLALAALLAVGAGLGGLVGAAPTPTVSAEDDHAMDYYEVLGLADSREDATERDVKSAFRKLSKTHHPDIAGEGQRRAYQRIQRAYEVLGDRKKRKIYDILGHEGVENFEKPQQAQQQNPFGVFAQFFGGGAGGPSQQQSRGEDKHFLLRVTLEDFYNGAAHVISFRKVKLCRSCHGSGARSKQDVMPCEYCGGSGRVMQRVQIMPGFVQNIAQACSHCGGRGKHIAHICPTCRGRRVAKGVTTISVDVEGGLPEGHVLVYELEGDQQPGVVPGDVRVTLLSAPHPVFTRHGDDLHMQVRLTLREALVGFEREIPHLDGHVVELAREGVTQHGQEQRLRGEGMPKHNVPSEKGDLIVTYVVEMRKTPLTAAQQAWVRENL</sequence>
<evidence type="ECO:0000259" key="9">
    <source>
        <dbReference type="PROSITE" id="PS51188"/>
    </source>
</evidence>
<evidence type="ECO:0000256" key="7">
    <source>
        <dbReference type="SAM" id="SignalP"/>
    </source>
</evidence>
<evidence type="ECO:0000256" key="6">
    <source>
        <dbReference type="PROSITE-ProRule" id="PRU00546"/>
    </source>
</evidence>
<accession>S9TT59</accession>
<organism evidence="10 11">
    <name type="scientific">Strigomonas culicis</name>
    <dbReference type="NCBI Taxonomy" id="28005"/>
    <lineage>
        <taxon>Eukaryota</taxon>
        <taxon>Discoba</taxon>
        <taxon>Euglenozoa</taxon>
        <taxon>Kinetoplastea</taxon>
        <taxon>Metakinetoplastina</taxon>
        <taxon>Trypanosomatida</taxon>
        <taxon>Trypanosomatidae</taxon>
        <taxon>Strigomonadinae</taxon>
        <taxon>Strigomonas</taxon>
    </lineage>
</organism>
<dbReference type="CDD" id="cd10747">
    <property type="entry name" value="DnaJ_C"/>
    <property type="match status" value="1"/>
</dbReference>
<dbReference type="GO" id="GO:0030544">
    <property type="term" value="F:Hsp70 protein binding"/>
    <property type="evidence" value="ECO:0007669"/>
    <property type="project" value="InterPro"/>
</dbReference>
<gene>
    <name evidence="10" type="ORF">STCU_09332</name>
</gene>
<feature type="chain" id="PRO_5004558018" evidence="7">
    <location>
        <begin position="28"/>
        <end position="393"/>
    </location>
</feature>
<keyword evidence="1 6" id="KW-0479">Metal-binding</keyword>
<evidence type="ECO:0000256" key="4">
    <source>
        <dbReference type="ARBA" id="ARBA00022833"/>
    </source>
</evidence>
<dbReference type="SUPFAM" id="SSF46565">
    <property type="entry name" value="Chaperone J-domain"/>
    <property type="match status" value="1"/>
</dbReference>
<dbReference type="FunFam" id="2.10.230.10:FF:000002">
    <property type="entry name" value="Molecular chaperone DnaJ"/>
    <property type="match status" value="1"/>
</dbReference>
<dbReference type="GO" id="GO:0008270">
    <property type="term" value="F:zinc ion binding"/>
    <property type="evidence" value="ECO:0007669"/>
    <property type="project" value="UniProtKB-KW"/>
</dbReference>
<dbReference type="CDD" id="cd10719">
    <property type="entry name" value="DnaJ_zf"/>
    <property type="match status" value="1"/>
</dbReference>
<dbReference type="SUPFAM" id="SSF49493">
    <property type="entry name" value="HSP40/DnaJ peptide-binding domain"/>
    <property type="match status" value="2"/>
</dbReference>
<dbReference type="Gene3D" id="2.60.260.20">
    <property type="entry name" value="Urease metallochaperone UreE, N-terminal domain"/>
    <property type="match status" value="2"/>
</dbReference>
<dbReference type="InterPro" id="IPR008971">
    <property type="entry name" value="HSP40/DnaJ_pept-bd"/>
</dbReference>
<dbReference type="InterPro" id="IPR036869">
    <property type="entry name" value="J_dom_sf"/>
</dbReference>
<dbReference type="PRINTS" id="PR00625">
    <property type="entry name" value="JDOMAIN"/>
</dbReference>
<keyword evidence="2" id="KW-0677">Repeat</keyword>
<keyword evidence="11" id="KW-1185">Reference proteome</keyword>
<dbReference type="Pfam" id="PF00684">
    <property type="entry name" value="DnaJ_CXXCXGXG"/>
    <property type="match status" value="1"/>
</dbReference>
<evidence type="ECO:0000256" key="2">
    <source>
        <dbReference type="ARBA" id="ARBA00022737"/>
    </source>
</evidence>
<dbReference type="Gene3D" id="2.10.230.10">
    <property type="entry name" value="Heat shock protein DnaJ, cysteine-rich domain"/>
    <property type="match status" value="1"/>
</dbReference>
<evidence type="ECO:0000256" key="1">
    <source>
        <dbReference type="ARBA" id="ARBA00022723"/>
    </source>
</evidence>
<evidence type="ECO:0000256" key="3">
    <source>
        <dbReference type="ARBA" id="ARBA00022771"/>
    </source>
</evidence>
<evidence type="ECO:0000313" key="10">
    <source>
        <dbReference type="EMBL" id="EPY19693.1"/>
    </source>
</evidence>
<dbReference type="SUPFAM" id="SSF57938">
    <property type="entry name" value="DnaJ/Hsp40 cysteine-rich domain"/>
    <property type="match status" value="1"/>
</dbReference>
<evidence type="ECO:0000313" key="11">
    <source>
        <dbReference type="Proteomes" id="UP000015354"/>
    </source>
</evidence>
<dbReference type="PANTHER" id="PTHR43888">
    <property type="entry name" value="DNAJ-LIKE-2, ISOFORM A-RELATED"/>
    <property type="match status" value="1"/>
</dbReference>
<dbReference type="PROSITE" id="PS51188">
    <property type="entry name" value="ZF_CR"/>
    <property type="match status" value="1"/>
</dbReference>
<comment type="caution">
    <text evidence="10">The sequence shown here is derived from an EMBL/GenBank/DDBJ whole genome shotgun (WGS) entry which is preliminary data.</text>
</comment>
<dbReference type="Pfam" id="PF01556">
    <property type="entry name" value="DnaJ_C"/>
    <property type="match status" value="1"/>
</dbReference>
<dbReference type="InterPro" id="IPR018253">
    <property type="entry name" value="DnaJ_domain_CS"/>
</dbReference>
<dbReference type="InterPro" id="IPR001305">
    <property type="entry name" value="HSP_DnaJ_Cys-rich_dom"/>
</dbReference>
<reference evidence="10 11" key="1">
    <citation type="journal article" date="2013" name="PLoS ONE">
        <title>Predicting the Proteins of Angomonas deanei, Strigomonas culicis and Their Respective Endosymbionts Reveals New Aspects of the Trypanosomatidae Family.</title>
        <authorList>
            <person name="Motta M.C."/>
            <person name="Martins A.C."/>
            <person name="de Souza S.S."/>
            <person name="Catta-Preta C.M."/>
            <person name="Silva R."/>
            <person name="Klein C.C."/>
            <person name="de Almeida L.G."/>
            <person name="de Lima Cunha O."/>
            <person name="Ciapina L.P."/>
            <person name="Brocchi M."/>
            <person name="Colabardini A.C."/>
            <person name="de Araujo Lima B."/>
            <person name="Machado C.R."/>
            <person name="de Almeida Soares C.M."/>
            <person name="Probst C.M."/>
            <person name="de Menezes C.B."/>
            <person name="Thompson C.E."/>
            <person name="Bartholomeu D.C."/>
            <person name="Gradia D.F."/>
            <person name="Pavoni D.P."/>
            <person name="Grisard E.C."/>
            <person name="Fantinatti-Garboggini F."/>
            <person name="Marchini F.K."/>
            <person name="Rodrigues-Luiz G.F."/>
            <person name="Wagner G."/>
            <person name="Goldman G.H."/>
            <person name="Fietto J.L."/>
            <person name="Elias M.C."/>
            <person name="Goldman M.H."/>
            <person name="Sagot M.F."/>
            <person name="Pereira M."/>
            <person name="Stoco P.H."/>
            <person name="de Mendonca-Neto R.P."/>
            <person name="Teixeira S.M."/>
            <person name="Maciel T.E."/>
            <person name="de Oliveira Mendes T.A."/>
            <person name="Urmenyi T.P."/>
            <person name="de Souza W."/>
            <person name="Schenkman S."/>
            <person name="de Vasconcelos A.T."/>
        </authorList>
    </citation>
    <scope>NUCLEOTIDE SEQUENCE [LARGE SCALE GENOMIC DNA]</scope>
</reference>
<feature type="signal peptide" evidence="7">
    <location>
        <begin position="1"/>
        <end position="27"/>
    </location>
</feature>
<protein>
    <submittedName>
        <fullName evidence="10">Molecular chaperone DnaJ</fullName>
    </submittedName>
</protein>
<dbReference type="InterPro" id="IPR044713">
    <property type="entry name" value="DNJA1/2-like"/>
</dbReference>
<dbReference type="SMART" id="SM00271">
    <property type="entry name" value="DnaJ"/>
    <property type="match status" value="1"/>
</dbReference>
<dbReference type="InterPro" id="IPR036410">
    <property type="entry name" value="HSP_DnaJ_Cys-rich_dom_sf"/>
</dbReference>
<dbReference type="Proteomes" id="UP000015354">
    <property type="component" value="Unassembled WGS sequence"/>
</dbReference>
<keyword evidence="4 6" id="KW-0862">Zinc</keyword>
<feature type="domain" description="J" evidence="8">
    <location>
        <begin position="49"/>
        <end position="115"/>
    </location>
</feature>
<feature type="zinc finger region" description="CR-type" evidence="6">
    <location>
        <begin position="172"/>
        <end position="255"/>
    </location>
</feature>
<name>S9TT59_9TRYP</name>
<dbReference type="EMBL" id="ATMH01009332">
    <property type="protein sequence ID" value="EPY19693.1"/>
    <property type="molecule type" value="Genomic_DNA"/>
</dbReference>